<evidence type="ECO:0000256" key="5">
    <source>
        <dbReference type="ARBA" id="ARBA00022801"/>
    </source>
</evidence>
<keyword evidence="8" id="KW-0732">Signal</keyword>
<dbReference type="GO" id="GO:0016485">
    <property type="term" value="P:protein processing"/>
    <property type="evidence" value="ECO:0007669"/>
    <property type="project" value="TreeGrafter"/>
</dbReference>
<dbReference type="Proteomes" id="UP000242146">
    <property type="component" value="Unassembled WGS sequence"/>
</dbReference>
<proteinExistence type="inferred from homology"/>
<comment type="similarity">
    <text evidence="2">Belongs to the peptidase M13 family.</text>
</comment>
<evidence type="ECO:0000256" key="3">
    <source>
        <dbReference type="ARBA" id="ARBA00022670"/>
    </source>
</evidence>
<reference evidence="11 12" key="1">
    <citation type="submission" date="2016-07" db="EMBL/GenBank/DDBJ databases">
        <title>Pervasive Adenine N6-methylation of Active Genes in Fungi.</title>
        <authorList>
            <consortium name="DOE Joint Genome Institute"/>
            <person name="Mondo S.J."/>
            <person name="Dannebaum R.O."/>
            <person name="Kuo R.C."/>
            <person name="Labutti K."/>
            <person name="Haridas S."/>
            <person name="Kuo A."/>
            <person name="Salamov A."/>
            <person name="Ahrendt S.R."/>
            <person name="Lipzen A."/>
            <person name="Sullivan W."/>
            <person name="Andreopoulos W.B."/>
            <person name="Clum A."/>
            <person name="Lindquist E."/>
            <person name="Daum C."/>
            <person name="Ramamoorthy G.K."/>
            <person name="Gryganskyi A."/>
            <person name="Culley D."/>
            <person name="Magnuson J.K."/>
            <person name="James T.Y."/>
            <person name="O'Malley M.A."/>
            <person name="Stajich J.E."/>
            <person name="Spatafora J.W."/>
            <person name="Visel A."/>
            <person name="Grigoriev I.V."/>
        </authorList>
    </citation>
    <scope>NUCLEOTIDE SEQUENCE [LARGE SCALE GENOMIC DNA]</scope>
    <source>
        <strain evidence="11 12">NRRL 3301</strain>
    </source>
</reference>
<keyword evidence="5" id="KW-0378">Hydrolase</keyword>
<dbReference type="Pfam" id="PF05649">
    <property type="entry name" value="Peptidase_M13_N"/>
    <property type="match status" value="1"/>
</dbReference>
<gene>
    <name evidence="11" type="ORF">DM01DRAFT_1338074</name>
</gene>
<accession>A0A1X2GAK2</accession>
<feature type="domain" description="Peptidase M13 N-terminal" evidence="10">
    <location>
        <begin position="62"/>
        <end position="460"/>
    </location>
</feature>
<keyword evidence="12" id="KW-1185">Reference proteome</keyword>
<dbReference type="Gene3D" id="3.40.390.10">
    <property type="entry name" value="Collagenase (Catalytic Domain)"/>
    <property type="match status" value="1"/>
</dbReference>
<evidence type="ECO:0000256" key="8">
    <source>
        <dbReference type="SAM" id="SignalP"/>
    </source>
</evidence>
<evidence type="ECO:0000313" key="11">
    <source>
        <dbReference type="EMBL" id="ORX49389.1"/>
    </source>
</evidence>
<dbReference type="EMBL" id="MCGT01000026">
    <property type="protein sequence ID" value="ORX49389.1"/>
    <property type="molecule type" value="Genomic_DNA"/>
</dbReference>
<protein>
    <submittedName>
        <fullName evidence="11">Zincin</fullName>
    </submittedName>
</protein>
<dbReference type="InterPro" id="IPR042089">
    <property type="entry name" value="Peptidase_M13_dom_2"/>
</dbReference>
<sequence>MGLFVLLAVFIGLYAHRVYSGHQPPEDIHPPNGDPATPVCTTPGCVLTAAQILQDIDTTVDPCEDFYAFTCNNWARHHNIPDGKPETSSFQALYIANKEVIRSLLTQDRGSFDQQLEKTLPDPEKLVDKQNFYKVKDLYDSCMNETVIDQRGAEPLLPLIKDLYKAFPAENDLSPHSLTKTLALLMKQGVSPLFQVYVEADPVNPDISMIYTSQSGLTLPNKHYYDDKKYLDALRTAVTKTLAIVLPVKKEAVDSVAQQVVDVEEQLALISDELEDLSDPIKSNNPTSISNLTKLAPKVDWDLLLTDLVPATAPHQDMVIVSSPAFVEKLNKLLGKTSNEALQSYFIWQLVSAYTSVLGEEVRKPAEELNSFVQGTSVKSMPPRWDTCLSHVDDSVGFLAGRLFVQETFSGNIKERADDFVASIKEAFLERLPQLDWLDDATRDKAYEKVDKFVQKVGYPTQSPDVTSPISLSEYYSGLHIDRDDFFNNYVQTVKFQVKQQWDKVGKKTDKQVWLMNPQEVNAYYNPPYNEIVFPAGILQNPFFGKDYPDYLNYGGIGTVVGHELTHGFDNGGRHFDSNGRLEDWWSNATSNAFDERAECFVKQYDQFTVDAGNGEKVHVKGKQTLGENIADNGGIGESFSAWKKRYDSDPLSEKYNNQHLPGLDNFTPEQLFFINFGRIWCGKTTPERAKQRVLIDVHSPGKYRTIGSVQNSKHFAEVFQCPVGSPMNPAKKCELW</sequence>
<dbReference type="Gene3D" id="1.10.1380.10">
    <property type="entry name" value="Neutral endopeptidase , domain2"/>
    <property type="match status" value="1"/>
</dbReference>
<dbReference type="InterPro" id="IPR018497">
    <property type="entry name" value="Peptidase_M13_C"/>
</dbReference>
<evidence type="ECO:0000256" key="1">
    <source>
        <dbReference type="ARBA" id="ARBA00001947"/>
    </source>
</evidence>
<evidence type="ECO:0000256" key="7">
    <source>
        <dbReference type="ARBA" id="ARBA00023049"/>
    </source>
</evidence>
<comment type="cofactor">
    <cofactor evidence="1">
        <name>Zn(2+)</name>
        <dbReference type="ChEBI" id="CHEBI:29105"/>
    </cofactor>
</comment>
<dbReference type="PANTHER" id="PTHR11733:SF167">
    <property type="entry name" value="FI17812P1-RELATED"/>
    <property type="match status" value="1"/>
</dbReference>
<dbReference type="GO" id="GO:0046872">
    <property type="term" value="F:metal ion binding"/>
    <property type="evidence" value="ECO:0007669"/>
    <property type="project" value="UniProtKB-KW"/>
</dbReference>
<dbReference type="OrthoDB" id="6475849at2759"/>
<organism evidence="11 12">
    <name type="scientific">Hesseltinella vesiculosa</name>
    <dbReference type="NCBI Taxonomy" id="101127"/>
    <lineage>
        <taxon>Eukaryota</taxon>
        <taxon>Fungi</taxon>
        <taxon>Fungi incertae sedis</taxon>
        <taxon>Mucoromycota</taxon>
        <taxon>Mucoromycotina</taxon>
        <taxon>Mucoromycetes</taxon>
        <taxon>Mucorales</taxon>
        <taxon>Cunninghamellaceae</taxon>
        <taxon>Hesseltinella</taxon>
    </lineage>
</organism>
<dbReference type="PANTHER" id="PTHR11733">
    <property type="entry name" value="ZINC METALLOPROTEASE FAMILY M13 NEPRILYSIN-RELATED"/>
    <property type="match status" value="1"/>
</dbReference>
<comment type="caution">
    <text evidence="11">The sequence shown here is derived from an EMBL/GenBank/DDBJ whole genome shotgun (WGS) entry which is preliminary data.</text>
</comment>
<keyword evidence="7" id="KW-0482">Metalloprotease</keyword>
<dbReference type="GO" id="GO:0004222">
    <property type="term" value="F:metalloendopeptidase activity"/>
    <property type="evidence" value="ECO:0007669"/>
    <property type="project" value="InterPro"/>
</dbReference>
<feature type="domain" description="Peptidase M13 C-terminal" evidence="9">
    <location>
        <begin position="522"/>
        <end position="736"/>
    </location>
</feature>
<dbReference type="InterPro" id="IPR000718">
    <property type="entry name" value="Peptidase_M13"/>
</dbReference>
<evidence type="ECO:0000256" key="6">
    <source>
        <dbReference type="ARBA" id="ARBA00022833"/>
    </source>
</evidence>
<dbReference type="PRINTS" id="PR00786">
    <property type="entry name" value="NEPRILYSIN"/>
</dbReference>
<keyword evidence="3" id="KW-0645">Protease</keyword>
<dbReference type="InterPro" id="IPR008753">
    <property type="entry name" value="Peptidase_M13_N"/>
</dbReference>
<feature type="signal peptide" evidence="8">
    <location>
        <begin position="1"/>
        <end position="20"/>
    </location>
</feature>
<feature type="chain" id="PRO_5012010180" evidence="8">
    <location>
        <begin position="21"/>
        <end position="737"/>
    </location>
</feature>
<dbReference type="AlphaFoldDB" id="A0A1X2GAK2"/>
<dbReference type="Pfam" id="PF01431">
    <property type="entry name" value="Peptidase_M13"/>
    <property type="match status" value="1"/>
</dbReference>
<keyword evidence="4" id="KW-0479">Metal-binding</keyword>
<evidence type="ECO:0000313" key="12">
    <source>
        <dbReference type="Proteomes" id="UP000242146"/>
    </source>
</evidence>
<dbReference type="STRING" id="101127.A0A1X2GAK2"/>
<evidence type="ECO:0000259" key="9">
    <source>
        <dbReference type="Pfam" id="PF01431"/>
    </source>
</evidence>
<dbReference type="InterPro" id="IPR024079">
    <property type="entry name" value="MetalloPept_cat_dom_sf"/>
</dbReference>
<name>A0A1X2GAK2_9FUNG</name>
<evidence type="ECO:0000256" key="2">
    <source>
        <dbReference type="ARBA" id="ARBA00007357"/>
    </source>
</evidence>
<dbReference type="CDD" id="cd08662">
    <property type="entry name" value="M13"/>
    <property type="match status" value="1"/>
</dbReference>
<dbReference type="SUPFAM" id="SSF55486">
    <property type="entry name" value="Metalloproteases ('zincins'), catalytic domain"/>
    <property type="match status" value="1"/>
</dbReference>
<keyword evidence="6" id="KW-0862">Zinc</keyword>
<dbReference type="PROSITE" id="PS51885">
    <property type="entry name" value="NEPRILYSIN"/>
    <property type="match status" value="1"/>
</dbReference>
<dbReference type="GO" id="GO:0005886">
    <property type="term" value="C:plasma membrane"/>
    <property type="evidence" value="ECO:0007669"/>
    <property type="project" value="TreeGrafter"/>
</dbReference>
<evidence type="ECO:0000256" key="4">
    <source>
        <dbReference type="ARBA" id="ARBA00022723"/>
    </source>
</evidence>
<evidence type="ECO:0000259" key="10">
    <source>
        <dbReference type="Pfam" id="PF05649"/>
    </source>
</evidence>